<organism evidence="2 3">
    <name type="scientific">Mycobacterium tuberculosis</name>
    <dbReference type="NCBI Taxonomy" id="1773"/>
    <lineage>
        <taxon>Bacteria</taxon>
        <taxon>Bacillati</taxon>
        <taxon>Actinomycetota</taxon>
        <taxon>Actinomycetes</taxon>
        <taxon>Mycobacteriales</taxon>
        <taxon>Mycobacteriaceae</taxon>
        <taxon>Mycobacterium</taxon>
        <taxon>Mycobacterium tuberculosis complex</taxon>
    </lineage>
</organism>
<evidence type="ECO:0000313" key="3">
    <source>
        <dbReference type="Proteomes" id="UP000039021"/>
    </source>
</evidence>
<feature type="transmembrane region" description="Helical" evidence="1">
    <location>
        <begin position="12"/>
        <end position="30"/>
    </location>
</feature>
<keyword evidence="1" id="KW-0472">Membrane</keyword>
<dbReference type="InterPro" id="IPR017756">
    <property type="entry name" value="TM_Gly-Cys-Arg_CS"/>
</dbReference>
<evidence type="ECO:0000313" key="2">
    <source>
        <dbReference type="EMBL" id="CPC54514.1"/>
    </source>
</evidence>
<protein>
    <submittedName>
        <fullName evidence="2">Oxidoreductase</fullName>
    </submittedName>
</protein>
<dbReference type="Proteomes" id="UP000039021">
    <property type="component" value="Unassembled WGS sequence"/>
</dbReference>
<reference evidence="3" key="1">
    <citation type="submission" date="2015-03" db="EMBL/GenBank/DDBJ databases">
        <authorList>
            <consortium name="Pathogen Informatics"/>
        </authorList>
    </citation>
    <scope>NUCLEOTIDE SEQUENCE [LARGE SCALE GENOMIC DNA]</scope>
    <source>
        <strain evidence="3">N09902308</strain>
    </source>
</reference>
<proteinExistence type="predicted"/>
<gene>
    <name evidence="2" type="ORF">ERS007739_05718</name>
</gene>
<dbReference type="EMBL" id="CSBK01005292">
    <property type="protein sequence ID" value="CPC54514.1"/>
    <property type="molecule type" value="Genomic_DNA"/>
</dbReference>
<keyword evidence="1" id="KW-1133">Transmembrane helix</keyword>
<comment type="caution">
    <text evidence="2">The sequence shown here is derived from an EMBL/GenBank/DDBJ whole genome shotgun (WGS) entry which is preliminary data.</text>
</comment>
<evidence type="ECO:0000256" key="1">
    <source>
        <dbReference type="SAM" id="Phobius"/>
    </source>
</evidence>
<accession>A0A916LHZ6</accession>
<dbReference type="NCBIfam" id="TIGR03382">
    <property type="entry name" value="GC_trans_RRR"/>
    <property type="match status" value="1"/>
</dbReference>
<dbReference type="AlphaFoldDB" id="A0A916LHZ6"/>
<sequence>MLQLADGGQLKKYGSALLAALTVLLLIWVLRRRR</sequence>
<keyword evidence="1" id="KW-0812">Transmembrane</keyword>
<name>A0A916LHZ6_MYCTX</name>